<keyword evidence="4 6" id="KW-0378">Hydrolase</keyword>
<gene>
    <name evidence="8" type="ORF">DXM27_03670</name>
</gene>
<dbReference type="AlphaFoldDB" id="A0AA88F7Y9"/>
<keyword evidence="3 6" id="KW-0081">Bacteriolytic enzyme</keyword>
<comment type="caution">
    <text evidence="8">The sequence shown here is derived from an EMBL/GenBank/DDBJ whole genome shotgun (WGS) entry which is preliminary data.</text>
</comment>
<dbReference type="CDD" id="cd16900">
    <property type="entry name" value="endolysin_R21-like"/>
    <property type="match status" value="1"/>
</dbReference>
<evidence type="ECO:0000313" key="8">
    <source>
        <dbReference type="EMBL" id="KAA3504349.1"/>
    </source>
</evidence>
<dbReference type="InterPro" id="IPR034690">
    <property type="entry name" value="Endolysin_T4_type"/>
</dbReference>
<protein>
    <recommendedName>
        <fullName evidence="6">Lysozyme</fullName>
        <ecNumber evidence="6">3.2.1.17</ecNumber>
    </recommendedName>
</protein>
<reference evidence="8 9" key="1">
    <citation type="submission" date="2018-08" db="EMBL/GenBank/DDBJ databases">
        <title>Crown Gall in kiwifruit.</title>
        <authorList>
            <person name="Visnovsky S.B."/>
            <person name="Pitman A.R."/>
        </authorList>
    </citation>
    <scope>NUCLEOTIDE SEQUENCE [LARGE SCALE GENOMIC DNA]</scope>
    <source>
        <strain evidence="8 9">SBV_302_78_2</strain>
    </source>
</reference>
<evidence type="ECO:0000256" key="4">
    <source>
        <dbReference type="ARBA" id="ARBA00022801"/>
    </source>
</evidence>
<keyword evidence="2 6" id="KW-0929">Antimicrobial</keyword>
<dbReference type="InterPro" id="IPR002196">
    <property type="entry name" value="Glyco_hydro_24"/>
</dbReference>
<proteinExistence type="inferred from homology"/>
<dbReference type="HAMAP" id="MF_04110">
    <property type="entry name" value="ENDOLYSIN_T4"/>
    <property type="match status" value="1"/>
</dbReference>
<dbReference type="InterPro" id="IPR023346">
    <property type="entry name" value="Lysozyme-like_dom_sf"/>
</dbReference>
<evidence type="ECO:0000256" key="7">
    <source>
        <dbReference type="SAM" id="SignalP"/>
    </source>
</evidence>
<keyword evidence="5 6" id="KW-0326">Glycosidase</keyword>
<dbReference type="InterPro" id="IPR051018">
    <property type="entry name" value="Bacteriophage_GH24"/>
</dbReference>
<dbReference type="GO" id="GO:0042742">
    <property type="term" value="P:defense response to bacterium"/>
    <property type="evidence" value="ECO:0007669"/>
    <property type="project" value="UniProtKB-KW"/>
</dbReference>
<evidence type="ECO:0000256" key="6">
    <source>
        <dbReference type="RuleBase" id="RU003788"/>
    </source>
</evidence>
<comment type="similarity">
    <text evidence="6">Belongs to the glycosyl hydrolase 24 family.</text>
</comment>
<feature type="chain" id="PRO_5041693747" description="Lysozyme" evidence="7">
    <location>
        <begin position="30"/>
        <end position="201"/>
    </location>
</feature>
<keyword evidence="7" id="KW-0732">Signal</keyword>
<dbReference type="Proteomes" id="UP000473658">
    <property type="component" value="Unassembled WGS sequence"/>
</dbReference>
<dbReference type="PANTHER" id="PTHR38107:SF3">
    <property type="entry name" value="LYSOZYME RRRD-RELATED"/>
    <property type="match status" value="1"/>
</dbReference>
<dbReference type="Pfam" id="PF00959">
    <property type="entry name" value="Phage_lysozyme"/>
    <property type="match status" value="1"/>
</dbReference>
<dbReference type="PANTHER" id="PTHR38107">
    <property type="match status" value="1"/>
</dbReference>
<dbReference type="GO" id="GO:0016998">
    <property type="term" value="P:cell wall macromolecule catabolic process"/>
    <property type="evidence" value="ECO:0007669"/>
    <property type="project" value="InterPro"/>
</dbReference>
<feature type="signal peptide" evidence="7">
    <location>
        <begin position="1"/>
        <end position="29"/>
    </location>
</feature>
<dbReference type="EMBL" id="QRFF01000001">
    <property type="protein sequence ID" value="KAA3504349.1"/>
    <property type="molecule type" value="Genomic_DNA"/>
</dbReference>
<evidence type="ECO:0000256" key="5">
    <source>
        <dbReference type="ARBA" id="ARBA00023295"/>
    </source>
</evidence>
<evidence type="ECO:0000313" key="9">
    <source>
        <dbReference type="Proteomes" id="UP000473658"/>
    </source>
</evidence>
<comment type="catalytic activity">
    <reaction evidence="1 6">
        <text>Hydrolysis of (1-&gt;4)-beta-linkages between N-acetylmuramic acid and N-acetyl-D-glucosamine residues in a peptidoglycan and between N-acetyl-D-glucosamine residues in chitodextrins.</text>
        <dbReference type="EC" id="3.2.1.17"/>
    </reaction>
</comment>
<sequence>MPINKITATKRGKAAIAAALLAAAGAGWTSLSTTSASNPPPAVILATDTLIKPWEGLVLEAHWDRFAKIWDICYGETNGVTAGMRKKKAECEDMLRRRVFNDYYLPLVRQIPGFISMPIGVQASMVSGAYNFGVAGMVNSRAASLHRQGRYREGCEAQTAWNKAGGQVVNGLVKRREMGDAQRAGEAEVCVSGLPQQGGAK</sequence>
<evidence type="ECO:0000256" key="1">
    <source>
        <dbReference type="ARBA" id="ARBA00000632"/>
    </source>
</evidence>
<dbReference type="GO" id="GO:0009253">
    <property type="term" value="P:peptidoglycan catabolic process"/>
    <property type="evidence" value="ECO:0007669"/>
    <property type="project" value="InterPro"/>
</dbReference>
<dbReference type="GO" id="GO:0031640">
    <property type="term" value="P:killing of cells of another organism"/>
    <property type="evidence" value="ECO:0007669"/>
    <property type="project" value="UniProtKB-KW"/>
</dbReference>
<dbReference type="SUPFAM" id="SSF53955">
    <property type="entry name" value="Lysozyme-like"/>
    <property type="match status" value="1"/>
</dbReference>
<dbReference type="InterPro" id="IPR023347">
    <property type="entry name" value="Lysozyme_dom_sf"/>
</dbReference>
<dbReference type="Gene3D" id="1.10.530.40">
    <property type="match status" value="1"/>
</dbReference>
<dbReference type="RefSeq" id="WP_149897803.1">
    <property type="nucleotide sequence ID" value="NZ_QRFF01000001.1"/>
</dbReference>
<name>A0AA88F7Y9_RHIRH</name>
<dbReference type="EC" id="3.2.1.17" evidence="6"/>
<dbReference type="GO" id="GO:0003796">
    <property type="term" value="F:lysozyme activity"/>
    <property type="evidence" value="ECO:0007669"/>
    <property type="project" value="UniProtKB-EC"/>
</dbReference>
<accession>A0AA88F7Y9</accession>
<organism evidence="8 9">
    <name type="scientific">Rhizobium rhizogenes</name>
    <name type="common">Agrobacterium rhizogenes</name>
    <dbReference type="NCBI Taxonomy" id="359"/>
    <lineage>
        <taxon>Bacteria</taxon>
        <taxon>Pseudomonadati</taxon>
        <taxon>Pseudomonadota</taxon>
        <taxon>Alphaproteobacteria</taxon>
        <taxon>Hyphomicrobiales</taxon>
        <taxon>Rhizobiaceae</taxon>
        <taxon>Rhizobium/Agrobacterium group</taxon>
        <taxon>Rhizobium</taxon>
    </lineage>
</organism>
<evidence type="ECO:0000256" key="2">
    <source>
        <dbReference type="ARBA" id="ARBA00022529"/>
    </source>
</evidence>
<evidence type="ECO:0000256" key="3">
    <source>
        <dbReference type="ARBA" id="ARBA00022638"/>
    </source>
</evidence>